<dbReference type="SUPFAM" id="SSF54495">
    <property type="entry name" value="UBC-like"/>
    <property type="match status" value="1"/>
</dbReference>
<dbReference type="PROSITE" id="PS50127">
    <property type="entry name" value="UBC_2"/>
    <property type="match status" value="1"/>
</dbReference>
<sequence>MADGQVAKRLQSELMNLMMEGVPGVSAFPDGDNYTQWTGTIHGSDVGPYKGMKFQLSLVFPKDYPYSAPTVKFMTGCFHPNVDMSGNICLDILKDKWSATYTVKSILLSIQSLLDEPNNDSPLNNQAASLWSQQEEYKRLVAKKYAEG</sequence>
<keyword evidence="4" id="KW-0067">ATP-binding</keyword>
<dbReference type="InterPro" id="IPR016135">
    <property type="entry name" value="UBQ-conjugating_enzyme/RWD"/>
</dbReference>
<dbReference type="GO" id="GO:0005524">
    <property type="term" value="F:ATP binding"/>
    <property type="evidence" value="ECO:0007669"/>
    <property type="project" value="UniProtKB-UniRule"/>
</dbReference>
<keyword evidence="2 4" id="KW-0833">Ubl conjugation pathway</keyword>
<evidence type="ECO:0000313" key="7">
    <source>
        <dbReference type="Proteomes" id="UP001157974"/>
    </source>
</evidence>
<dbReference type="PROSITE" id="PS00183">
    <property type="entry name" value="UBC_1"/>
    <property type="match status" value="1"/>
</dbReference>
<dbReference type="InterPro" id="IPR050113">
    <property type="entry name" value="Ub_conjugating_enzyme"/>
</dbReference>
<dbReference type="CDD" id="cd23791">
    <property type="entry name" value="UBCc_UBE2C"/>
    <property type="match status" value="1"/>
</dbReference>
<accession>A0AAV8UP57</accession>
<dbReference type="SMART" id="SM00212">
    <property type="entry name" value="UBCc"/>
    <property type="match status" value="1"/>
</dbReference>
<keyword evidence="1" id="KW-0808">Transferase</keyword>
<dbReference type="EMBL" id="JAMWBK010000009">
    <property type="protein sequence ID" value="KAJ8902411.1"/>
    <property type="molecule type" value="Genomic_DNA"/>
</dbReference>
<evidence type="ECO:0000256" key="1">
    <source>
        <dbReference type="ARBA" id="ARBA00022679"/>
    </source>
</evidence>
<dbReference type="GO" id="GO:0016740">
    <property type="term" value="F:transferase activity"/>
    <property type="evidence" value="ECO:0007669"/>
    <property type="project" value="UniProtKB-KW"/>
</dbReference>
<evidence type="ECO:0000313" key="6">
    <source>
        <dbReference type="EMBL" id="KAJ8902411.1"/>
    </source>
</evidence>
<dbReference type="InterPro" id="IPR000608">
    <property type="entry name" value="UBC"/>
</dbReference>
<protein>
    <recommendedName>
        <fullName evidence="5">UBC core domain-containing protein</fullName>
    </recommendedName>
</protein>
<evidence type="ECO:0000256" key="4">
    <source>
        <dbReference type="RuleBase" id="RU362109"/>
    </source>
</evidence>
<evidence type="ECO:0000256" key="3">
    <source>
        <dbReference type="PROSITE-ProRule" id="PRU10133"/>
    </source>
</evidence>
<keyword evidence="4" id="KW-0547">Nucleotide-binding</keyword>
<feature type="active site" description="Glycyl thioester intermediate" evidence="3">
    <location>
        <position position="89"/>
    </location>
</feature>
<comment type="similarity">
    <text evidence="4">Belongs to the ubiquitin-conjugating enzyme family.</text>
</comment>
<dbReference type="AlphaFoldDB" id="A0AAV8UP57"/>
<dbReference type="Gene3D" id="3.10.110.10">
    <property type="entry name" value="Ubiquitin Conjugating Enzyme"/>
    <property type="match status" value="1"/>
</dbReference>
<dbReference type="PANTHER" id="PTHR24067">
    <property type="entry name" value="UBIQUITIN-CONJUGATING ENZYME E2"/>
    <property type="match status" value="1"/>
</dbReference>
<name>A0AAV8UP57_9RHOD</name>
<evidence type="ECO:0000256" key="2">
    <source>
        <dbReference type="ARBA" id="ARBA00022786"/>
    </source>
</evidence>
<reference evidence="6 7" key="1">
    <citation type="journal article" date="2023" name="Nat. Commun.">
        <title>Origin of minicircular mitochondrial genomes in red algae.</title>
        <authorList>
            <person name="Lee Y."/>
            <person name="Cho C.H."/>
            <person name="Lee Y.M."/>
            <person name="Park S.I."/>
            <person name="Yang J.H."/>
            <person name="West J.A."/>
            <person name="Bhattacharya D."/>
            <person name="Yoon H.S."/>
        </authorList>
    </citation>
    <scope>NUCLEOTIDE SEQUENCE [LARGE SCALE GENOMIC DNA]</scope>
    <source>
        <strain evidence="6 7">CCMP1338</strain>
        <tissue evidence="6">Whole cell</tissue>
    </source>
</reference>
<gene>
    <name evidence="6" type="ORF">NDN08_006816</name>
</gene>
<proteinExistence type="inferred from homology"/>
<comment type="caution">
    <text evidence="6">The sequence shown here is derived from an EMBL/GenBank/DDBJ whole genome shotgun (WGS) entry which is preliminary data.</text>
</comment>
<evidence type="ECO:0000259" key="5">
    <source>
        <dbReference type="PROSITE" id="PS50127"/>
    </source>
</evidence>
<dbReference type="InterPro" id="IPR023313">
    <property type="entry name" value="UBQ-conjugating_AS"/>
</dbReference>
<keyword evidence="7" id="KW-1185">Reference proteome</keyword>
<feature type="domain" description="UBC core" evidence="5">
    <location>
        <begin position="5"/>
        <end position="148"/>
    </location>
</feature>
<dbReference type="Proteomes" id="UP001157974">
    <property type="component" value="Unassembled WGS sequence"/>
</dbReference>
<dbReference type="Pfam" id="PF00179">
    <property type="entry name" value="UQ_con"/>
    <property type="match status" value="1"/>
</dbReference>
<organism evidence="6 7">
    <name type="scientific">Rhodosorus marinus</name>
    <dbReference type="NCBI Taxonomy" id="101924"/>
    <lineage>
        <taxon>Eukaryota</taxon>
        <taxon>Rhodophyta</taxon>
        <taxon>Stylonematophyceae</taxon>
        <taxon>Stylonematales</taxon>
        <taxon>Stylonemataceae</taxon>
        <taxon>Rhodosorus</taxon>
    </lineage>
</organism>